<feature type="domain" description="Tify" evidence="4">
    <location>
        <begin position="225"/>
        <end position="278"/>
    </location>
</feature>
<dbReference type="OrthoDB" id="1863332at2759"/>
<name>A0A9N7P3C1_STRHE</name>
<sequence>MDCLVSPESSIPDLSKPNNFSTPIDKYSSNVDILSDDPFVKRQKTHFILDGISKAKASWAVKNSNKRPGPSTGHTPTMPVNQNHAKATEKTFLPPKQTSDKEASTKDVPVGKRARPYFDEYFGPEKFGSYEEIMDALEQRVSSYSLVYEHPSVHKPLKCILKKKRGRKPTKEKSKKSKPRAEPKKVTRKEAKRFPDNVKSLIVTGMLDGVEVKYVSFSSGEKLRGIIKDSGYQCGCDSCNYSKTINAYEFERHASCKTSHPNNHIRFKNGKSIHEIVQVLKSTPDDMLCDAIQTVTGSPINQSAFLVWKESFEADIRKRICATL</sequence>
<dbReference type="EMBL" id="CACSLK010034598">
    <property type="protein sequence ID" value="CAA0841859.1"/>
    <property type="molecule type" value="Genomic_DNA"/>
</dbReference>
<dbReference type="PANTHER" id="PTHR47025:SF10">
    <property type="entry name" value="DNA-BINDING PROTEIN"/>
    <property type="match status" value="1"/>
</dbReference>
<evidence type="ECO:0000256" key="1">
    <source>
        <dbReference type="ARBA" id="ARBA00004123"/>
    </source>
</evidence>
<feature type="compositionally biased region" description="Polar residues" evidence="3">
    <location>
        <begin position="16"/>
        <end position="27"/>
    </location>
</feature>
<feature type="region of interest" description="Disordered" evidence="3">
    <location>
        <begin position="60"/>
        <end position="108"/>
    </location>
</feature>
<feature type="region of interest" description="Disordered" evidence="3">
    <location>
        <begin position="1"/>
        <end position="27"/>
    </location>
</feature>
<dbReference type="GO" id="GO:0003682">
    <property type="term" value="F:chromatin binding"/>
    <property type="evidence" value="ECO:0007669"/>
    <property type="project" value="TreeGrafter"/>
</dbReference>
<gene>
    <name evidence="5" type="ORF">SHERM_07734</name>
</gene>
<reference evidence="5" key="1">
    <citation type="submission" date="2019-12" db="EMBL/GenBank/DDBJ databases">
        <authorList>
            <person name="Scholes J."/>
        </authorList>
    </citation>
    <scope>NUCLEOTIDE SEQUENCE</scope>
</reference>
<dbReference type="GO" id="GO:0042393">
    <property type="term" value="F:histone binding"/>
    <property type="evidence" value="ECO:0007669"/>
    <property type="project" value="TreeGrafter"/>
</dbReference>
<comment type="caution">
    <text evidence="5">The sequence shown here is derived from an EMBL/GenBank/DDBJ whole genome shotgun (WGS) entry which is preliminary data.</text>
</comment>
<organism evidence="5 6">
    <name type="scientific">Striga hermonthica</name>
    <name type="common">Purple witchweed</name>
    <name type="synonym">Buchnera hermonthica</name>
    <dbReference type="NCBI Taxonomy" id="68872"/>
    <lineage>
        <taxon>Eukaryota</taxon>
        <taxon>Viridiplantae</taxon>
        <taxon>Streptophyta</taxon>
        <taxon>Embryophyta</taxon>
        <taxon>Tracheophyta</taxon>
        <taxon>Spermatophyta</taxon>
        <taxon>Magnoliopsida</taxon>
        <taxon>eudicotyledons</taxon>
        <taxon>Gunneridae</taxon>
        <taxon>Pentapetalae</taxon>
        <taxon>asterids</taxon>
        <taxon>lamiids</taxon>
        <taxon>Lamiales</taxon>
        <taxon>Orobanchaceae</taxon>
        <taxon>Buchnereae</taxon>
        <taxon>Striga</taxon>
    </lineage>
</organism>
<feature type="region of interest" description="Disordered" evidence="3">
    <location>
        <begin position="160"/>
        <end position="191"/>
    </location>
</feature>
<evidence type="ECO:0000313" key="5">
    <source>
        <dbReference type="EMBL" id="CAA0841859.1"/>
    </source>
</evidence>
<protein>
    <recommendedName>
        <fullName evidence="4">Tify domain-containing protein</fullName>
    </recommendedName>
</protein>
<feature type="compositionally biased region" description="Polar residues" evidence="3">
    <location>
        <begin position="72"/>
        <end position="85"/>
    </location>
</feature>
<comment type="subcellular location">
    <subcellularLocation>
        <location evidence="1">Nucleus</location>
    </subcellularLocation>
</comment>
<dbReference type="InterPro" id="IPR032308">
    <property type="entry name" value="TDBD"/>
</dbReference>
<feature type="compositionally biased region" description="Basic and acidic residues" evidence="3">
    <location>
        <begin position="179"/>
        <end position="191"/>
    </location>
</feature>
<evidence type="ECO:0000256" key="3">
    <source>
        <dbReference type="SAM" id="MobiDB-lite"/>
    </source>
</evidence>
<dbReference type="PANTHER" id="PTHR47025">
    <property type="entry name" value="AUTOIMMUNE REGULATOR"/>
    <property type="match status" value="1"/>
</dbReference>
<dbReference type="Proteomes" id="UP001153555">
    <property type="component" value="Unassembled WGS sequence"/>
</dbReference>
<dbReference type="Pfam" id="PF16135">
    <property type="entry name" value="TDBD"/>
    <property type="match status" value="1"/>
</dbReference>
<proteinExistence type="predicted"/>
<evidence type="ECO:0000259" key="4">
    <source>
        <dbReference type="Pfam" id="PF16135"/>
    </source>
</evidence>
<accession>A0A9N7P3C1</accession>
<keyword evidence="2" id="KW-0539">Nucleus</keyword>
<feature type="compositionally biased region" description="Basic residues" evidence="3">
    <location>
        <begin position="160"/>
        <end position="178"/>
    </location>
</feature>
<evidence type="ECO:0000256" key="2">
    <source>
        <dbReference type="ARBA" id="ARBA00023242"/>
    </source>
</evidence>
<dbReference type="GO" id="GO:0005634">
    <property type="term" value="C:nucleus"/>
    <property type="evidence" value="ECO:0007669"/>
    <property type="project" value="UniProtKB-SubCell"/>
</dbReference>
<keyword evidence="6" id="KW-1185">Reference proteome</keyword>
<dbReference type="GO" id="GO:0045944">
    <property type="term" value="P:positive regulation of transcription by RNA polymerase II"/>
    <property type="evidence" value="ECO:0007669"/>
    <property type="project" value="TreeGrafter"/>
</dbReference>
<dbReference type="GO" id="GO:0000977">
    <property type="term" value="F:RNA polymerase II transcription regulatory region sequence-specific DNA binding"/>
    <property type="evidence" value="ECO:0007669"/>
    <property type="project" value="TreeGrafter"/>
</dbReference>
<dbReference type="AlphaFoldDB" id="A0A9N7P3C1"/>
<evidence type="ECO:0000313" key="6">
    <source>
        <dbReference type="Proteomes" id="UP001153555"/>
    </source>
</evidence>